<evidence type="ECO:0000313" key="15">
    <source>
        <dbReference type="WBParaSite" id="jg24858"/>
    </source>
</evidence>
<evidence type="ECO:0000256" key="6">
    <source>
        <dbReference type="ARBA" id="ARBA00022989"/>
    </source>
</evidence>
<feature type="region of interest" description="Disordered" evidence="12">
    <location>
        <begin position="1"/>
        <end position="84"/>
    </location>
</feature>
<evidence type="ECO:0000256" key="3">
    <source>
        <dbReference type="ARBA" id="ARBA00008090"/>
    </source>
</evidence>
<dbReference type="WBParaSite" id="jg24858">
    <property type="protein sequence ID" value="jg24858"/>
    <property type="gene ID" value="jg24858"/>
</dbReference>
<evidence type="ECO:0000256" key="2">
    <source>
        <dbReference type="ARBA" id="ARBA00004556"/>
    </source>
</evidence>
<protein>
    <recommendedName>
        <fullName evidence="9">Membrane protein BRI3</fullName>
    </recommendedName>
    <alternativeName>
        <fullName evidence="10">Brain protein I3</fullName>
    </alternativeName>
</protein>
<keyword evidence="8" id="KW-0458">Lysosome</keyword>
<dbReference type="Proteomes" id="UP000887574">
    <property type="component" value="Unplaced"/>
</dbReference>
<proteinExistence type="inferred from homology"/>
<evidence type="ECO:0000313" key="14">
    <source>
        <dbReference type="Proteomes" id="UP000887574"/>
    </source>
</evidence>
<dbReference type="GO" id="GO:0005765">
    <property type="term" value="C:lysosomal membrane"/>
    <property type="evidence" value="ECO:0007669"/>
    <property type="project" value="UniProtKB-SubCell"/>
</dbReference>
<sequence>MVTMDKPTSVQEVASAPPSEVDHNGGQGLADTRRVEQAAHVLQPPPSYNPQSLQSSSSESPSSQAPPPYQEAVNYPSYQPSTVPKPLSNVQQIYPPAAYPTYPHYNATGGAAPASYIIQTAAPTPPTVTSGRVEPETDLCCLLCLIVLAIFTFPFGLVLLCCIPCTTRRRCLHCRRLNG</sequence>
<comment type="similarity">
    <text evidence="3">Belongs to the BRI3 family.</text>
</comment>
<reference evidence="15" key="1">
    <citation type="submission" date="2022-11" db="UniProtKB">
        <authorList>
            <consortium name="WormBaseParasite"/>
        </authorList>
    </citation>
    <scope>IDENTIFICATION</scope>
</reference>
<accession>A0A915DXX8</accession>
<dbReference type="AlphaFoldDB" id="A0A915DXX8"/>
<keyword evidence="5 13" id="KW-0812">Transmembrane</keyword>
<evidence type="ECO:0000256" key="4">
    <source>
        <dbReference type="ARBA" id="ARBA00022490"/>
    </source>
</evidence>
<evidence type="ECO:0000256" key="7">
    <source>
        <dbReference type="ARBA" id="ARBA00023136"/>
    </source>
</evidence>
<feature type="compositionally biased region" description="Polar residues" evidence="12">
    <location>
        <begin position="1"/>
        <end position="12"/>
    </location>
</feature>
<dbReference type="PANTHER" id="PTHR13551">
    <property type="entry name" value="BRAIN PROTEIN I3"/>
    <property type="match status" value="1"/>
</dbReference>
<evidence type="ECO:0000256" key="12">
    <source>
        <dbReference type="SAM" id="MobiDB-lite"/>
    </source>
</evidence>
<feature type="transmembrane region" description="Helical" evidence="13">
    <location>
        <begin position="145"/>
        <end position="166"/>
    </location>
</feature>
<evidence type="ECO:0000256" key="11">
    <source>
        <dbReference type="ARBA" id="ARBA00046593"/>
    </source>
</evidence>
<evidence type="ECO:0000256" key="9">
    <source>
        <dbReference type="ARBA" id="ARBA00035284"/>
    </source>
</evidence>
<keyword evidence="4" id="KW-0963">Cytoplasm</keyword>
<comment type="subunit">
    <text evidence="11">Interacts with BRI3BP. Interacts with MGAT1 and IFITM3.</text>
</comment>
<keyword evidence="7 13" id="KW-0472">Membrane</keyword>
<dbReference type="GO" id="GO:0048471">
    <property type="term" value="C:perinuclear region of cytoplasm"/>
    <property type="evidence" value="ECO:0007669"/>
    <property type="project" value="UniProtKB-SubCell"/>
</dbReference>
<name>A0A915DXX8_9BILA</name>
<evidence type="ECO:0000256" key="5">
    <source>
        <dbReference type="ARBA" id="ARBA00022692"/>
    </source>
</evidence>
<dbReference type="InterPro" id="IPR019317">
    <property type="entry name" value="BRI3"/>
</dbReference>
<organism evidence="14 15">
    <name type="scientific">Ditylenchus dipsaci</name>
    <dbReference type="NCBI Taxonomy" id="166011"/>
    <lineage>
        <taxon>Eukaryota</taxon>
        <taxon>Metazoa</taxon>
        <taxon>Ecdysozoa</taxon>
        <taxon>Nematoda</taxon>
        <taxon>Chromadorea</taxon>
        <taxon>Rhabditida</taxon>
        <taxon>Tylenchina</taxon>
        <taxon>Tylenchomorpha</taxon>
        <taxon>Sphaerularioidea</taxon>
        <taxon>Anguinidae</taxon>
        <taxon>Anguininae</taxon>
        <taxon>Ditylenchus</taxon>
    </lineage>
</organism>
<comment type="subcellular location">
    <subcellularLocation>
        <location evidence="2">Cytoplasm</location>
        <location evidence="2">Perinuclear region</location>
    </subcellularLocation>
    <subcellularLocation>
        <location evidence="1">Lysosome membrane</location>
        <topology evidence="1">Multi-pass membrane protein</topology>
    </subcellularLocation>
</comment>
<keyword evidence="14" id="KW-1185">Reference proteome</keyword>
<feature type="compositionally biased region" description="Low complexity" evidence="12">
    <location>
        <begin position="49"/>
        <end position="63"/>
    </location>
</feature>
<evidence type="ECO:0000256" key="1">
    <source>
        <dbReference type="ARBA" id="ARBA00004155"/>
    </source>
</evidence>
<evidence type="ECO:0000256" key="10">
    <source>
        <dbReference type="ARBA" id="ARBA00035449"/>
    </source>
</evidence>
<keyword evidence="6 13" id="KW-1133">Transmembrane helix</keyword>
<evidence type="ECO:0000256" key="8">
    <source>
        <dbReference type="ARBA" id="ARBA00023228"/>
    </source>
</evidence>
<evidence type="ECO:0000256" key="13">
    <source>
        <dbReference type="SAM" id="Phobius"/>
    </source>
</evidence>
<dbReference type="PANTHER" id="PTHR13551:SF1">
    <property type="entry name" value="MEMBRANE PROTEIN BRI3"/>
    <property type="match status" value="1"/>
</dbReference>